<accession>A0A086CIV7</accession>
<gene>
    <name evidence="1" type="ORF">ucyna2_00185</name>
</gene>
<name>A0A086CIV7_9CHRO</name>
<protein>
    <submittedName>
        <fullName evidence="1">Uncharacterized protein</fullName>
    </submittedName>
</protein>
<evidence type="ECO:0000313" key="2">
    <source>
        <dbReference type="Proteomes" id="UP000028922"/>
    </source>
</evidence>
<comment type="caution">
    <text evidence="1">The sequence shown here is derived from an EMBL/GenBank/DDBJ whole genome shotgun (WGS) entry which is preliminary data.</text>
</comment>
<sequence>MNLSCFLASRYSLVFLTLELLLIDGKYQDYVALQNYLFKVL</sequence>
<organism evidence="1 2">
    <name type="scientific">Candidatus Atelocyanobacterium thalassa isolate SIO64986</name>
    <dbReference type="NCBI Taxonomy" id="1527444"/>
    <lineage>
        <taxon>Bacteria</taxon>
        <taxon>Bacillati</taxon>
        <taxon>Cyanobacteriota</taxon>
        <taxon>Cyanophyceae</taxon>
        <taxon>Oscillatoriophycideae</taxon>
        <taxon>Chroococcales</taxon>
        <taxon>Aphanothecaceae</taxon>
        <taxon>Candidatus Atelocyanobacterium</taxon>
        <taxon>Candidatus Atelocyanobacterium thalassae</taxon>
    </lineage>
</organism>
<dbReference type="Proteomes" id="UP000028922">
    <property type="component" value="Unassembled WGS sequence"/>
</dbReference>
<proteinExistence type="predicted"/>
<dbReference type="AlphaFoldDB" id="A0A086CIV7"/>
<dbReference type="EMBL" id="JPSP01000001">
    <property type="protein sequence ID" value="KFF42121.1"/>
    <property type="molecule type" value="Genomic_DNA"/>
</dbReference>
<evidence type="ECO:0000313" key="1">
    <source>
        <dbReference type="EMBL" id="KFF42121.1"/>
    </source>
</evidence>
<reference evidence="1 2" key="1">
    <citation type="submission" date="2014-08" db="EMBL/GenBank/DDBJ databases">
        <title>Comparative genomics reveals surprising divergence of two closely related strains of uncultivated UCYN-A cyanobacteria.</title>
        <authorList>
            <person name="Bombar D."/>
            <person name="Heller P."/>
            <person name="Sanchez-Baracaldo P."/>
            <person name="Carter B.J."/>
            <person name="Zert J.P."/>
        </authorList>
    </citation>
    <scope>NUCLEOTIDE SEQUENCE [LARGE SCALE GENOMIC DNA]</scope>
</reference>